<feature type="transmembrane region" description="Helical" evidence="5">
    <location>
        <begin position="220"/>
        <end position="240"/>
    </location>
</feature>
<feature type="transmembrane region" description="Helical" evidence="5">
    <location>
        <begin position="160"/>
        <end position="182"/>
    </location>
</feature>
<evidence type="ECO:0000259" key="6">
    <source>
        <dbReference type="PROSITE" id="PS50262"/>
    </source>
</evidence>
<keyword evidence="4 5" id="KW-0472">Membrane</keyword>
<keyword evidence="2 5" id="KW-0812">Transmembrane</keyword>
<dbReference type="Gene3D" id="1.20.1070.10">
    <property type="entry name" value="Rhodopsin 7-helix transmembrane proteins"/>
    <property type="match status" value="1"/>
</dbReference>
<feature type="transmembrane region" description="Helical" evidence="5">
    <location>
        <begin position="28"/>
        <end position="51"/>
    </location>
</feature>
<evidence type="ECO:0000313" key="7">
    <source>
        <dbReference type="EnsemblMetazoa" id="Aqu2.1.29933_001"/>
    </source>
</evidence>
<evidence type="ECO:0000256" key="4">
    <source>
        <dbReference type="ARBA" id="ARBA00023136"/>
    </source>
</evidence>
<dbReference type="InterPro" id="IPR017452">
    <property type="entry name" value="GPCR_Rhodpsn_7TM"/>
</dbReference>
<gene>
    <name evidence="7" type="primary">105312973</name>
</gene>
<protein>
    <recommendedName>
        <fullName evidence="6">G-protein coupled receptors family 1 profile domain-containing protein</fullName>
    </recommendedName>
</protein>
<dbReference type="EnsemblMetazoa" id="Aqu2.1.29933_001">
    <property type="protein sequence ID" value="Aqu2.1.29933_001"/>
    <property type="gene ID" value="Aqu2.1.29933"/>
</dbReference>
<dbReference type="EnsemblMetazoa" id="XM_011406028.2">
    <property type="protein sequence ID" value="XP_011404330.1"/>
    <property type="gene ID" value="LOC105312973"/>
</dbReference>
<organism evidence="7">
    <name type="scientific">Amphimedon queenslandica</name>
    <name type="common">Sponge</name>
    <dbReference type="NCBI Taxonomy" id="400682"/>
    <lineage>
        <taxon>Eukaryota</taxon>
        <taxon>Metazoa</taxon>
        <taxon>Porifera</taxon>
        <taxon>Demospongiae</taxon>
        <taxon>Heteroscleromorpha</taxon>
        <taxon>Haplosclerida</taxon>
        <taxon>Niphatidae</taxon>
        <taxon>Amphimedon</taxon>
    </lineage>
</organism>
<feature type="transmembrane region" description="Helical" evidence="5">
    <location>
        <begin position="125"/>
        <end position="148"/>
    </location>
</feature>
<dbReference type="GO" id="GO:0005886">
    <property type="term" value="C:plasma membrane"/>
    <property type="evidence" value="ECO:0007669"/>
    <property type="project" value="TreeGrafter"/>
</dbReference>
<evidence type="ECO:0000256" key="5">
    <source>
        <dbReference type="SAM" id="Phobius"/>
    </source>
</evidence>
<dbReference type="KEGG" id="aqu:105312973"/>
<keyword evidence="3 5" id="KW-1133">Transmembrane helix</keyword>
<evidence type="ECO:0000256" key="1">
    <source>
        <dbReference type="ARBA" id="ARBA00004141"/>
    </source>
</evidence>
<dbReference type="PANTHER" id="PTHR23112">
    <property type="entry name" value="G PROTEIN-COUPLED RECEPTOR 157-RELATED"/>
    <property type="match status" value="1"/>
</dbReference>
<comment type="subcellular location">
    <subcellularLocation>
        <location evidence="1">Membrane</location>
        <topology evidence="1">Multi-pass membrane protein</topology>
    </subcellularLocation>
</comment>
<dbReference type="STRING" id="400682.A0A1X7UQ88"/>
<evidence type="ECO:0000313" key="8">
    <source>
        <dbReference type="Proteomes" id="UP000007879"/>
    </source>
</evidence>
<dbReference type="InParanoid" id="A0A1X7UQ88"/>
<dbReference type="PANTHER" id="PTHR23112:SF47">
    <property type="entry name" value="G-PROTEIN COUPLED RECEPTOR 157"/>
    <property type="match status" value="1"/>
</dbReference>
<dbReference type="AlphaFoldDB" id="A0A1X7UQ88"/>
<proteinExistence type="predicted"/>
<reference evidence="8" key="1">
    <citation type="journal article" date="2010" name="Nature">
        <title>The Amphimedon queenslandica genome and the evolution of animal complexity.</title>
        <authorList>
            <person name="Srivastava M."/>
            <person name="Simakov O."/>
            <person name="Chapman J."/>
            <person name="Fahey B."/>
            <person name="Gauthier M.E."/>
            <person name="Mitros T."/>
            <person name="Richards G.S."/>
            <person name="Conaco C."/>
            <person name="Dacre M."/>
            <person name="Hellsten U."/>
            <person name="Larroux C."/>
            <person name="Putnam N.H."/>
            <person name="Stanke M."/>
            <person name="Adamska M."/>
            <person name="Darling A."/>
            <person name="Degnan S.M."/>
            <person name="Oakley T.H."/>
            <person name="Plachetzki D.C."/>
            <person name="Zhai Y."/>
            <person name="Adamski M."/>
            <person name="Calcino A."/>
            <person name="Cummins S.F."/>
            <person name="Goodstein D.M."/>
            <person name="Harris C."/>
            <person name="Jackson D.J."/>
            <person name="Leys S.P."/>
            <person name="Shu S."/>
            <person name="Woodcroft B.J."/>
            <person name="Vervoort M."/>
            <person name="Kosik K.S."/>
            <person name="Manning G."/>
            <person name="Degnan B.M."/>
            <person name="Rokhsar D.S."/>
        </authorList>
    </citation>
    <scope>NUCLEOTIDE SEQUENCE [LARGE SCALE GENOMIC DNA]</scope>
</reference>
<accession>A0A1X7UQ88</accession>
<feature type="transmembrane region" description="Helical" evidence="5">
    <location>
        <begin position="302"/>
        <end position="327"/>
    </location>
</feature>
<dbReference type="Proteomes" id="UP000007879">
    <property type="component" value="Unassembled WGS sequence"/>
</dbReference>
<keyword evidence="8" id="KW-1185">Reference proteome</keyword>
<sequence length="381" mass="43317">MVYESLLSGVNCSHTNDNYLLQRYSVRITVATTCFLSMIGATLVMLSFICFKTMRSPTRLILFNIAIMDFLVAFSNFFGDVGNFESYYINTTALHSACLKDGVYPSEDMLQTPPSYINSMCISQAFLAMYSTLSSVLWTSGLAVYLYFSISHSGTRKGLFSLAISFIISYVMPLGICLWALLTHKLGYSPYNAASWCALIIYNPDTNTVDKYVAIFGYNLWIYLTIVLTVVIYIGLRLYLADQEKKTSQFVTQKKFWDSVHNMDYKFMLIPVFFILLRIWSCISDIMMFADVDMDDIPSGVTLTLLILSGIGDSGQGLINGLLFVVLTKTVRQHMLNAFTCRWRKISFTFRNSQVQSAESPRAFSDERTPFWSSYEEINYS</sequence>
<reference evidence="7" key="2">
    <citation type="submission" date="2017-05" db="UniProtKB">
        <authorList>
            <consortium name="EnsemblMetazoa"/>
        </authorList>
    </citation>
    <scope>IDENTIFICATION</scope>
</reference>
<dbReference type="GO" id="GO:0004930">
    <property type="term" value="F:G protein-coupled receptor activity"/>
    <property type="evidence" value="ECO:0007669"/>
    <property type="project" value="TreeGrafter"/>
</dbReference>
<dbReference type="OrthoDB" id="6063844at2759"/>
<feature type="transmembrane region" description="Helical" evidence="5">
    <location>
        <begin position="60"/>
        <end position="78"/>
    </location>
</feature>
<dbReference type="GO" id="GO:0007189">
    <property type="term" value="P:adenylate cyclase-activating G protein-coupled receptor signaling pathway"/>
    <property type="evidence" value="ECO:0007669"/>
    <property type="project" value="TreeGrafter"/>
</dbReference>
<evidence type="ECO:0000256" key="3">
    <source>
        <dbReference type="ARBA" id="ARBA00022989"/>
    </source>
</evidence>
<name>A0A1X7UQ88_AMPQE</name>
<feature type="transmembrane region" description="Helical" evidence="5">
    <location>
        <begin position="267"/>
        <end position="290"/>
    </location>
</feature>
<dbReference type="SUPFAM" id="SSF81321">
    <property type="entry name" value="Family A G protein-coupled receptor-like"/>
    <property type="match status" value="1"/>
</dbReference>
<evidence type="ECO:0000256" key="2">
    <source>
        <dbReference type="ARBA" id="ARBA00022692"/>
    </source>
</evidence>
<dbReference type="PROSITE" id="PS50262">
    <property type="entry name" value="G_PROTEIN_RECEP_F1_2"/>
    <property type="match status" value="1"/>
</dbReference>
<feature type="domain" description="G-protein coupled receptors family 1 profile" evidence="6">
    <location>
        <begin position="40"/>
        <end position="275"/>
    </location>
</feature>